<dbReference type="RefSeq" id="WP_209976399.1">
    <property type="nucleotide sequence ID" value="NZ_JAGGLB010000026.1"/>
</dbReference>
<evidence type="ECO:0000313" key="3">
    <source>
        <dbReference type="EMBL" id="MBP1994555.1"/>
    </source>
</evidence>
<organism evidence="3 4">
    <name type="scientific">Paenibacillus eucommiae</name>
    <dbReference type="NCBI Taxonomy" id="1355755"/>
    <lineage>
        <taxon>Bacteria</taxon>
        <taxon>Bacillati</taxon>
        <taxon>Bacillota</taxon>
        <taxon>Bacilli</taxon>
        <taxon>Bacillales</taxon>
        <taxon>Paenibacillaceae</taxon>
        <taxon>Paenibacillus</taxon>
    </lineage>
</organism>
<keyword evidence="2" id="KW-0560">Oxidoreductase</keyword>
<dbReference type="Proteomes" id="UP001519287">
    <property type="component" value="Unassembled WGS sequence"/>
</dbReference>
<dbReference type="Gene3D" id="3.40.50.720">
    <property type="entry name" value="NAD(P)-binding Rossmann-like Domain"/>
    <property type="match status" value="1"/>
</dbReference>
<evidence type="ECO:0000256" key="2">
    <source>
        <dbReference type="ARBA" id="ARBA00023002"/>
    </source>
</evidence>
<dbReference type="InterPro" id="IPR020904">
    <property type="entry name" value="Sc_DH/Rdtase_CS"/>
</dbReference>
<reference evidence="3 4" key="1">
    <citation type="submission" date="2021-03" db="EMBL/GenBank/DDBJ databases">
        <title>Genomic Encyclopedia of Type Strains, Phase IV (KMG-IV): sequencing the most valuable type-strain genomes for metagenomic binning, comparative biology and taxonomic classification.</title>
        <authorList>
            <person name="Goeker M."/>
        </authorList>
    </citation>
    <scope>NUCLEOTIDE SEQUENCE [LARGE SCALE GENOMIC DNA]</scope>
    <source>
        <strain evidence="3 4">DSM 26048</strain>
    </source>
</reference>
<dbReference type="PANTHER" id="PTHR24321">
    <property type="entry name" value="DEHYDROGENASES, SHORT CHAIN"/>
    <property type="match status" value="1"/>
</dbReference>
<keyword evidence="4" id="KW-1185">Reference proteome</keyword>
<proteinExistence type="inferred from homology"/>
<dbReference type="SUPFAM" id="SSF51735">
    <property type="entry name" value="NAD(P)-binding Rossmann-fold domains"/>
    <property type="match status" value="1"/>
</dbReference>
<gene>
    <name evidence="3" type="ORF">J2Z66_006194</name>
</gene>
<dbReference type="PANTHER" id="PTHR24321:SF8">
    <property type="entry name" value="ESTRADIOL 17-BETA-DEHYDROGENASE 8-RELATED"/>
    <property type="match status" value="1"/>
</dbReference>
<name>A0ABS4J5J7_9BACL</name>
<evidence type="ECO:0000313" key="4">
    <source>
        <dbReference type="Proteomes" id="UP001519287"/>
    </source>
</evidence>
<dbReference type="PROSITE" id="PS00061">
    <property type="entry name" value="ADH_SHORT"/>
    <property type="match status" value="1"/>
</dbReference>
<dbReference type="Pfam" id="PF13561">
    <property type="entry name" value="adh_short_C2"/>
    <property type="match status" value="1"/>
</dbReference>
<dbReference type="PRINTS" id="PR00080">
    <property type="entry name" value="SDRFAMILY"/>
</dbReference>
<dbReference type="PRINTS" id="PR00081">
    <property type="entry name" value="GDHRDH"/>
</dbReference>
<comment type="caution">
    <text evidence="3">The sequence shown here is derived from an EMBL/GenBank/DDBJ whole genome shotgun (WGS) entry which is preliminary data.</text>
</comment>
<dbReference type="EMBL" id="JAGGLB010000026">
    <property type="protein sequence ID" value="MBP1994555.1"/>
    <property type="molecule type" value="Genomic_DNA"/>
</dbReference>
<dbReference type="InterPro" id="IPR002347">
    <property type="entry name" value="SDR_fam"/>
</dbReference>
<dbReference type="InterPro" id="IPR036291">
    <property type="entry name" value="NAD(P)-bd_dom_sf"/>
</dbReference>
<accession>A0ABS4J5J7</accession>
<evidence type="ECO:0000256" key="1">
    <source>
        <dbReference type="ARBA" id="ARBA00006484"/>
    </source>
</evidence>
<dbReference type="CDD" id="cd05233">
    <property type="entry name" value="SDR_c"/>
    <property type="match status" value="1"/>
</dbReference>
<protein>
    <submittedName>
        <fullName evidence="3">NAD(P)-dependent dehydrogenase (Short-subunit alcohol dehydrogenase family)</fullName>
    </submittedName>
</protein>
<sequence>MGSLQLQDKVILITGALGAAGRAAIELFLDKGALVAASDIKTVEHFPDLEDLQKQYGSNRLIYVEADFMKEDQVKAVMAQINKYFGRLNGSYHNVYINAWGDIANLSLEEWEASITGTLTSTFLVCKYAAELMIASGGGSIVNVSSILGGKIAMSHNAGYGAAKAGVEHLTRIIAVEYAEHGIRANAVVPGDFKNEQVYATMSQEHFDTMKKTTLIGRSGTPNEINEVAAFLLSDAASYVTGSMYPVNGGLGI</sequence>
<comment type="similarity">
    <text evidence="1">Belongs to the short-chain dehydrogenases/reductases (SDR) family.</text>
</comment>